<keyword evidence="3" id="KW-1185">Reference proteome</keyword>
<dbReference type="PANTHER" id="PTHR30383:SF19">
    <property type="entry name" value="FIBRONECTIN TYPE-III DOMAIN-CONTAINING PROTEIN"/>
    <property type="match status" value="1"/>
</dbReference>
<name>A0A9N9V1T7_9HYPO</name>
<dbReference type="InterPro" id="IPR036514">
    <property type="entry name" value="SGNH_hydro_sf"/>
</dbReference>
<dbReference type="PANTHER" id="PTHR30383">
    <property type="entry name" value="THIOESTERASE 1/PROTEASE 1/LYSOPHOSPHOLIPASE L1"/>
    <property type="match status" value="1"/>
</dbReference>
<gene>
    <name evidence="2" type="ORF">CRHIZ90672A_00007519</name>
</gene>
<dbReference type="SUPFAM" id="SSF52266">
    <property type="entry name" value="SGNH hydrolase"/>
    <property type="match status" value="1"/>
</dbReference>
<dbReference type="Gene3D" id="3.40.50.1110">
    <property type="entry name" value="SGNH hydrolase"/>
    <property type="match status" value="1"/>
</dbReference>
<organism evidence="2 3">
    <name type="scientific">Clonostachys rhizophaga</name>
    <dbReference type="NCBI Taxonomy" id="160324"/>
    <lineage>
        <taxon>Eukaryota</taxon>
        <taxon>Fungi</taxon>
        <taxon>Dikarya</taxon>
        <taxon>Ascomycota</taxon>
        <taxon>Pezizomycotina</taxon>
        <taxon>Sordariomycetes</taxon>
        <taxon>Hypocreomycetidae</taxon>
        <taxon>Hypocreales</taxon>
        <taxon>Bionectriaceae</taxon>
        <taxon>Clonostachys</taxon>
    </lineage>
</organism>
<proteinExistence type="predicted"/>
<reference evidence="2" key="1">
    <citation type="submission" date="2021-10" db="EMBL/GenBank/DDBJ databases">
        <authorList>
            <person name="Piombo E."/>
        </authorList>
    </citation>
    <scope>NUCLEOTIDE SEQUENCE</scope>
</reference>
<dbReference type="InterPro" id="IPR051532">
    <property type="entry name" value="Ester_Hydrolysis_Enzymes"/>
</dbReference>
<dbReference type="EMBL" id="CABFNQ020000461">
    <property type="protein sequence ID" value="CAH0016337.1"/>
    <property type="molecule type" value="Genomic_DNA"/>
</dbReference>
<evidence type="ECO:0000313" key="3">
    <source>
        <dbReference type="Proteomes" id="UP000696573"/>
    </source>
</evidence>
<sequence length="249" mass="28309">MPPPKPKTLHILCFGDSLTSGFCNFGLDERPYSARLQQRLTAEFPGREIHVYTDGEPGELVLNGSWEARLRADLNKRRYDWVIMLGGTNDLGSVISEDRILEALEDRWAKVLSKGGKLLALTVPECHSRPGWLVERRALLNDDILAHEAPNFYSFDLHSRIPYHSLSKEDREKYWDDGLHLTGEGYSWMGDHIADALLPLVKTDIDAEKASQKKSSRRSEEETVVFDEEGGNIKDISQGYVIIRKKDLE</sequence>
<comment type="caution">
    <text evidence="2">The sequence shown here is derived from an EMBL/GenBank/DDBJ whole genome shotgun (WGS) entry which is preliminary data.</text>
</comment>
<dbReference type="InterPro" id="IPR013830">
    <property type="entry name" value="SGNH_hydro"/>
</dbReference>
<dbReference type="Proteomes" id="UP000696573">
    <property type="component" value="Unassembled WGS sequence"/>
</dbReference>
<protein>
    <recommendedName>
        <fullName evidence="1">SGNH hydrolase-type esterase domain-containing protein</fullName>
    </recommendedName>
</protein>
<dbReference type="AlphaFoldDB" id="A0A9N9V1T7"/>
<evidence type="ECO:0000259" key="1">
    <source>
        <dbReference type="Pfam" id="PF13472"/>
    </source>
</evidence>
<accession>A0A9N9V1T7</accession>
<dbReference type="Pfam" id="PF13472">
    <property type="entry name" value="Lipase_GDSL_2"/>
    <property type="match status" value="1"/>
</dbReference>
<dbReference type="OrthoDB" id="408760at2759"/>
<dbReference type="CDD" id="cd00229">
    <property type="entry name" value="SGNH_hydrolase"/>
    <property type="match status" value="1"/>
</dbReference>
<evidence type="ECO:0000313" key="2">
    <source>
        <dbReference type="EMBL" id="CAH0016337.1"/>
    </source>
</evidence>
<feature type="domain" description="SGNH hydrolase-type esterase" evidence="1">
    <location>
        <begin position="13"/>
        <end position="186"/>
    </location>
</feature>
<dbReference type="GO" id="GO:0004622">
    <property type="term" value="F:phosphatidylcholine lysophospholipase activity"/>
    <property type="evidence" value="ECO:0007669"/>
    <property type="project" value="TreeGrafter"/>
</dbReference>